<protein>
    <recommendedName>
        <fullName evidence="5">ZP domain-containing protein</fullName>
    </recommendedName>
</protein>
<feature type="domain" description="ZP" evidence="5">
    <location>
        <begin position="200"/>
        <end position="459"/>
    </location>
</feature>
<evidence type="ECO:0000259" key="5">
    <source>
        <dbReference type="PROSITE" id="PS51034"/>
    </source>
</evidence>
<dbReference type="PANTHER" id="PTHR14002:SF43">
    <property type="entry name" value="DELTA-LIKE PROTEIN"/>
    <property type="match status" value="1"/>
</dbReference>
<sequence length="553" mass="62097">NYCLSTNNYCLSTNNYCLSTNNYCLSNNKYCLSTNNYCRSNNNYCLSTNNYCLSTNNYCLSTNKYCLSTNNYCLSTNNYRLSTNNYCLSTNNYCLSTNTTADPPTTNCLSTNNYCLSTHNYCLSTTTTAYPPTTTAYPPTTTAYPQTTTAAPPTTTAYPPTTTAYPQTTTAYPPTTTAYPPTTTAAPTTTVAPPDVVDLQCNPDGFKAGFLLTNFEDSYYNVTKIHFGDSSCITNDINGNINIQRQTVNGRVWVDLNFNDCGFRSYEDGFKMVHEQTVRIQSSFLQNSATFQRDFDTTYIMKCVFDRRLNETLSIFVTDRANETKEDDSVYKLGFKATEVTEFGTGKEVEGLIRIGDRLKMEINMVNNFTSVKTSPQSCYATRLDGTGKKDFIKNRCSVDFGTRILSPSNAIHIFEWELVVGRFFDDSDGIKIICEVSICNNAPYGDLNEECKRCGQTTKKRKRRNIDDEKEKITKETATRTFYIIDKETPPATSAPSTDGFAKKPEGITVIVLSALLILLCVVLVKKMFFGTKRRNEKNKARAIELERGTNE</sequence>
<keyword evidence="4" id="KW-1133">Transmembrane helix</keyword>
<reference evidence="6" key="1">
    <citation type="submission" date="2021-01" db="UniProtKB">
        <authorList>
            <consortium name="EnsemblMetazoa"/>
        </authorList>
    </citation>
    <scope>IDENTIFICATION</scope>
</reference>
<evidence type="ECO:0000256" key="1">
    <source>
        <dbReference type="ARBA" id="ARBA00022729"/>
    </source>
</evidence>
<evidence type="ECO:0000256" key="3">
    <source>
        <dbReference type="SAM" id="MobiDB-lite"/>
    </source>
</evidence>
<dbReference type="InterPro" id="IPR001507">
    <property type="entry name" value="ZP_dom"/>
</dbReference>
<dbReference type="AlphaFoldDB" id="A0A7M6DJB4"/>
<accession>A0A7M6DJB4</accession>
<dbReference type="PROSITE" id="PS51034">
    <property type="entry name" value="ZP_2"/>
    <property type="match status" value="1"/>
</dbReference>
<name>A0A7M6DJB4_9CNID</name>
<evidence type="ECO:0000313" key="7">
    <source>
        <dbReference type="Proteomes" id="UP000594262"/>
    </source>
</evidence>
<keyword evidence="4" id="KW-0812">Transmembrane</keyword>
<dbReference type="PANTHER" id="PTHR14002">
    <property type="entry name" value="ENDOGLIN/TGF-BETA RECEPTOR TYPE III"/>
    <property type="match status" value="1"/>
</dbReference>
<keyword evidence="4" id="KW-0472">Membrane</keyword>
<dbReference type="EnsemblMetazoa" id="CLYHEMT013013.1">
    <property type="protein sequence ID" value="CLYHEMP013013.1"/>
    <property type="gene ID" value="CLYHEMG013013"/>
</dbReference>
<feature type="transmembrane region" description="Helical" evidence="4">
    <location>
        <begin position="508"/>
        <end position="526"/>
    </location>
</feature>
<feature type="region of interest" description="Disordered" evidence="3">
    <location>
        <begin position="140"/>
        <end position="174"/>
    </location>
</feature>
<keyword evidence="2" id="KW-1015">Disulfide bond</keyword>
<evidence type="ECO:0000256" key="2">
    <source>
        <dbReference type="ARBA" id="ARBA00023157"/>
    </source>
</evidence>
<keyword evidence="1" id="KW-0732">Signal</keyword>
<dbReference type="Proteomes" id="UP000594262">
    <property type="component" value="Unplaced"/>
</dbReference>
<organism evidence="6 7">
    <name type="scientific">Clytia hemisphaerica</name>
    <dbReference type="NCBI Taxonomy" id="252671"/>
    <lineage>
        <taxon>Eukaryota</taxon>
        <taxon>Metazoa</taxon>
        <taxon>Cnidaria</taxon>
        <taxon>Hydrozoa</taxon>
        <taxon>Hydroidolina</taxon>
        <taxon>Leptothecata</taxon>
        <taxon>Obeliida</taxon>
        <taxon>Clytiidae</taxon>
        <taxon>Clytia</taxon>
    </lineage>
</organism>
<proteinExistence type="predicted"/>
<evidence type="ECO:0000313" key="6">
    <source>
        <dbReference type="EnsemblMetazoa" id="CLYHEMP013013.1"/>
    </source>
</evidence>
<evidence type="ECO:0000256" key="4">
    <source>
        <dbReference type="SAM" id="Phobius"/>
    </source>
</evidence>
<dbReference type="SMART" id="SM00241">
    <property type="entry name" value="ZP"/>
    <property type="match status" value="1"/>
</dbReference>
<keyword evidence="7" id="KW-1185">Reference proteome</keyword>